<comment type="similarity">
    <text evidence="2">Belongs to the virb1 family.</text>
</comment>
<proteinExistence type="inferred from homology"/>
<comment type="caution">
    <text evidence="5">The sequence shown here is derived from an EMBL/GenBank/DDBJ whole genome shotgun (WGS) entry which is preliminary data.</text>
</comment>
<dbReference type="EMBL" id="JACHKY010000005">
    <property type="protein sequence ID" value="MBB4799043.1"/>
    <property type="molecule type" value="Genomic_DNA"/>
</dbReference>
<feature type="chain" id="PRO_5031311210" evidence="3">
    <location>
        <begin position="23"/>
        <end position="199"/>
    </location>
</feature>
<evidence type="ECO:0000313" key="6">
    <source>
        <dbReference type="Proteomes" id="UP000539957"/>
    </source>
</evidence>
<evidence type="ECO:0000259" key="4">
    <source>
        <dbReference type="Pfam" id="PF01464"/>
    </source>
</evidence>
<accession>A0A7W7IR76</accession>
<organism evidence="5 6">
    <name type="scientific">Brevundimonas bullata</name>
    <dbReference type="NCBI Taxonomy" id="13160"/>
    <lineage>
        <taxon>Bacteria</taxon>
        <taxon>Pseudomonadati</taxon>
        <taxon>Pseudomonadota</taxon>
        <taxon>Alphaproteobacteria</taxon>
        <taxon>Caulobacterales</taxon>
        <taxon>Caulobacteraceae</taxon>
        <taxon>Brevundimonas</taxon>
    </lineage>
</organism>
<dbReference type="RefSeq" id="WP_184271619.1">
    <property type="nucleotide sequence ID" value="NZ_JACHKY010000005.1"/>
</dbReference>
<evidence type="ECO:0000256" key="1">
    <source>
        <dbReference type="ARBA" id="ARBA00007734"/>
    </source>
</evidence>
<reference evidence="5 6" key="1">
    <citation type="submission" date="2020-08" db="EMBL/GenBank/DDBJ databases">
        <title>Functional genomics of gut bacteria from endangered species of beetles.</title>
        <authorList>
            <person name="Carlos-Shanley C."/>
        </authorList>
    </citation>
    <scope>NUCLEOTIDE SEQUENCE [LARGE SCALE GENOMIC DNA]</scope>
    <source>
        <strain evidence="5 6">S00123</strain>
    </source>
</reference>
<dbReference type="Gene3D" id="1.10.530.10">
    <property type="match status" value="1"/>
</dbReference>
<dbReference type="Pfam" id="PF01464">
    <property type="entry name" value="SLT"/>
    <property type="match status" value="1"/>
</dbReference>
<dbReference type="Proteomes" id="UP000539957">
    <property type="component" value="Unassembled WGS sequence"/>
</dbReference>
<feature type="domain" description="Transglycosylase SLT" evidence="4">
    <location>
        <begin position="64"/>
        <end position="168"/>
    </location>
</feature>
<dbReference type="CDD" id="cd00254">
    <property type="entry name" value="LT-like"/>
    <property type="match status" value="1"/>
</dbReference>
<dbReference type="AlphaFoldDB" id="A0A7W7IR76"/>
<evidence type="ECO:0000256" key="3">
    <source>
        <dbReference type="SAM" id="SignalP"/>
    </source>
</evidence>
<feature type="signal peptide" evidence="3">
    <location>
        <begin position="1"/>
        <end position="22"/>
    </location>
</feature>
<protein>
    <submittedName>
        <fullName evidence="5">Soluble lytic murein transglycosylase-like protein</fullName>
    </submittedName>
</protein>
<keyword evidence="3" id="KW-0732">Signal</keyword>
<dbReference type="PANTHER" id="PTHR37423:SF2">
    <property type="entry name" value="MEMBRANE-BOUND LYTIC MUREIN TRANSGLYCOSYLASE C"/>
    <property type="match status" value="1"/>
</dbReference>
<comment type="similarity">
    <text evidence="1">Belongs to the transglycosylase Slt family.</text>
</comment>
<dbReference type="PANTHER" id="PTHR37423">
    <property type="entry name" value="SOLUBLE LYTIC MUREIN TRANSGLYCOSYLASE-RELATED"/>
    <property type="match status" value="1"/>
</dbReference>
<dbReference type="InterPro" id="IPR008258">
    <property type="entry name" value="Transglycosylase_SLT_dom_1"/>
</dbReference>
<sequence length="199" mass="21193">MVRRDALILSALLAGAPGVVQAQGVDWRAAGGDMFGAASTPGMSPATEEVVRLPDLDPPFREAVAAAAERHGLDPKLLHALVLIESAYRPDAVSPAGAAGLTQLMPATARELGVENRFDPVENLRGGADYLARQLRRFQDVRLALAAYNSGPARVASLGRIPRIRETEQYVESVVECFLALSAGRVVSSARQCRREGPP</sequence>
<evidence type="ECO:0000256" key="2">
    <source>
        <dbReference type="ARBA" id="ARBA00009387"/>
    </source>
</evidence>
<dbReference type="SUPFAM" id="SSF53955">
    <property type="entry name" value="Lysozyme-like"/>
    <property type="match status" value="1"/>
</dbReference>
<gene>
    <name evidence="5" type="ORF">HNP32_002799</name>
</gene>
<dbReference type="InterPro" id="IPR023346">
    <property type="entry name" value="Lysozyme-like_dom_sf"/>
</dbReference>
<name>A0A7W7IR76_9CAUL</name>
<evidence type="ECO:0000313" key="5">
    <source>
        <dbReference type="EMBL" id="MBB4799043.1"/>
    </source>
</evidence>
<keyword evidence="6" id="KW-1185">Reference proteome</keyword>